<feature type="domain" description="F-box" evidence="1">
    <location>
        <begin position="21"/>
        <end position="60"/>
    </location>
</feature>
<proteinExistence type="predicted"/>
<evidence type="ECO:0000313" key="2">
    <source>
        <dbReference type="EMBL" id="CAH2072415.1"/>
    </source>
</evidence>
<evidence type="ECO:0000313" key="3">
    <source>
        <dbReference type="Proteomes" id="UP000836841"/>
    </source>
</evidence>
<reference evidence="2 3" key="1">
    <citation type="submission" date="2022-03" db="EMBL/GenBank/DDBJ databases">
        <authorList>
            <person name="Nunn A."/>
            <person name="Chopra R."/>
            <person name="Nunn A."/>
            <person name="Contreras Garrido A."/>
        </authorList>
    </citation>
    <scope>NUCLEOTIDE SEQUENCE [LARGE SCALE GENOMIC DNA]</scope>
</reference>
<sequence>MRKSLPLCKKSKTENNSGDAVPLDIVTEVLNRLPAKSVARFMLVSKSWARTIRSKCFIRWFPFGSSTQPLHLLLAFKHKAIDTGHRRCRFFSSPSLSFPSTSIELPTSFLSKIKWPPHQNDSLIECPTYYVKGLVCVGEVICNPCTGKFITLPSFEADISTRFERFFGYDPVNDEYKVLLMGKPFEVPMEDPWPDFRVFTLGAKQEPWREIHCSVPHRPYSRGECIDGAVVSEDIRHWDGAVPTTLVNYHGKVAAAIEPVRDESTIHLFVFEEGKQGFHERSFHNLPYLPLDMKGINRMGEAIFAPTVQNGAARVIRYDLKGASCETNTIKFSEYSNWSTEAMYFVDYVESLMLL</sequence>
<accession>A0AAU9SXI7</accession>
<dbReference type="InterPro" id="IPR017451">
    <property type="entry name" value="F-box-assoc_interact_dom"/>
</dbReference>
<dbReference type="InterPro" id="IPR036047">
    <property type="entry name" value="F-box-like_dom_sf"/>
</dbReference>
<dbReference type="Proteomes" id="UP000836841">
    <property type="component" value="Chromosome 6"/>
</dbReference>
<dbReference type="EMBL" id="OU466862">
    <property type="protein sequence ID" value="CAH2072415.1"/>
    <property type="molecule type" value="Genomic_DNA"/>
</dbReference>
<dbReference type="AlphaFoldDB" id="A0AAU9SXI7"/>
<dbReference type="Pfam" id="PF08268">
    <property type="entry name" value="FBA_3"/>
    <property type="match status" value="1"/>
</dbReference>
<keyword evidence="3" id="KW-1185">Reference proteome</keyword>
<evidence type="ECO:0000259" key="1">
    <source>
        <dbReference type="SMART" id="SM00256"/>
    </source>
</evidence>
<protein>
    <recommendedName>
        <fullName evidence="1">F-box domain-containing protein</fullName>
    </recommendedName>
</protein>
<organism evidence="2 3">
    <name type="scientific">Thlaspi arvense</name>
    <name type="common">Field penny-cress</name>
    <dbReference type="NCBI Taxonomy" id="13288"/>
    <lineage>
        <taxon>Eukaryota</taxon>
        <taxon>Viridiplantae</taxon>
        <taxon>Streptophyta</taxon>
        <taxon>Embryophyta</taxon>
        <taxon>Tracheophyta</taxon>
        <taxon>Spermatophyta</taxon>
        <taxon>Magnoliopsida</taxon>
        <taxon>eudicotyledons</taxon>
        <taxon>Gunneridae</taxon>
        <taxon>Pentapetalae</taxon>
        <taxon>rosids</taxon>
        <taxon>malvids</taxon>
        <taxon>Brassicales</taxon>
        <taxon>Brassicaceae</taxon>
        <taxon>Thlaspideae</taxon>
        <taxon>Thlaspi</taxon>
    </lineage>
</organism>
<dbReference type="Pfam" id="PF00646">
    <property type="entry name" value="F-box"/>
    <property type="match status" value="1"/>
</dbReference>
<dbReference type="PANTHER" id="PTHR31111:SF73">
    <property type="entry name" value="F-BOX DOMAIN-CONTAINING PROTEIN"/>
    <property type="match status" value="1"/>
</dbReference>
<dbReference type="SUPFAM" id="SSF81383">
    <property type="entry name" value="F-box domain"/>
    <property type="match status" value="1"/>
</dbReference>
<dbReference type="InterPro" id="IPR013187">
    <property type="entry name" value="F-box-assoc_dom_typ3"/>
</dbReference>
<dbReference type="SMART" id="SM00256">
    <property type="entry name" value="FBOX"/>
    <property type="match status" value="1"/>
</dbReference>
<dbReference type="NCBIfam" id="TIGR01640">
    <property type="entry name" value="F_box_assoc_1"/>
    <property type="match status" value="1"/>
</dbReference>
<dbReference type="PANTHER" id="PTHR31111">
    <property type="entry name" value="BNAA05G37150D PROTEIN-RELATED"/>
    <property type="match status" value="1"/>
</dbReference>
<gene>
    <name evidence="2" type="ORF">TAV2_LOCUS21755</name>
</gene>
<name>A0AAU9SXI7_THLAR</name>
<dbReference type="InterPro" id="IPR001810">
    <property type="entry name" value="F-box_dom"/>
</dbReference>